<reference evidence="2 3" key="1">
    <citation type="journal article" date="2018" name="PLoS Pathog.">
        <title>Evolution of structural diversity of trichothecenes, a family of toxins produced by plant pathogenic and entomopathogenic fungi.</title>
        <authorList>
            <person name="Proctor R.H."/>
            <person name="McCormick S.P."/>
            <person name="Kim H.S."/>
            <person name="Cardoza R.E."/>
            <person name="Stanley A.M."/>
            <person name="Lindo L."/>
            <person name="Kelly A."/>
            <person name="Brown D.W."/>
            <person name="Lee T."/>
            <person name="Vaughan M.M."/>
            <person name="Alexander N.J."/>
            <person name="Busman M."/>
            <person name="Gutierrez S."/>
        </authorList>
    </citation>
    <scope>NUCLEOTIDE SEQUENCE [LARGE SCALE GENOMIC DNA]</scope>
    <source>
        <strain evidence="2 3">NRRL 20695</strain>
    </source>
</reference>
<name>A0A395SA37_9HYPO</name>
<sequence>MALQSLGSLSFVSQLTRRWAGKIHATAQNTADTGDLNELNSNTSMTRFFAALSSLFGNEPYTEQQAGPIPAHHTVPNLQDEPGRALQGTELKYYSKPIPERLRTRFFDLKVLYNDSLYDFISKRKKNPGTISMKLRYLGLTQQHTELYIVIQCDKRVARYIKKFFAQKHVLEELFPDFRVFVLDTPLLEVADDDTIQVLSGSLPDKTICGVRVTVSIGGISVGCSLGGVIMVETDRARLYGLIAGHPLKIIQSGLSDKQAIYRSYESSLFEEQEEDDDNDSDSDDTFTGMSTPSSPVHYDFERTNDNDIRAKFSIGTVVHDSLDISSGKNSDWALVELDQKYALPNVVVPNWQSQVSDFKDFQTEISHYYVDSLDTALKKKVFVLKQDGSRIAELSLNTTSLMMSPGSVFMNVHDLIMKDGSSLCPGDSGLWVVDAKTSCLYGHIVSVDAFGEAQVMPVQSTFRSIAEELKAAKVSLATSLVVKQLSAVLEEPYSFTVSGSHTLESRPSPSWTMSWERELLRSAEEALCRRDQVTIDEENFMRKLVPIKPAVLFDQVDGIGTDDLSKSEPEINSLHQRVSE</sequence>
<feature type="region of interest" description="Disordered" evidence="1">
    <location>
        <begin position="270"/>
        <end position="300"/>
    </location>
</feature>
<proteinExistence type="predicted"/>
<accession>A0A395SA37</accession>
<keyword evidence="3" id="KW-1185">Reference proteome</keyword>
<feature type="compositionally biased region" description="Polar residues" evidence="1">
    <location>
        <begin position="286"/>
        <end position="295"/>
    </location>
</feature>
<dbReference type="OrthoDB" id="5865767at2759"/>
<comment type="caution">
    <text evidence="2">The sequence shown here is derived from an EMBL/GenBank/DDBJ whole genome shotgun (WGS) entry which is preliminary data.</text>
</comment>
<dbReference type="STRING" id="694270.A0A395SA37"/>
<dbReference type="Proteomes" id="UP000266234">
    <property type="component" value="Unassembled WGS sequence"/>
</dbReference>
<evidence type="ECO:0000313" key="2">
    <source>
        <dbReference type="EMBL" id="RGP68939.1"/>
    </source>
</evidence>
<gene>
    <name evidence="2" type="ORF">FLONG3_8000</name>
</gene>
<feature type="compositionally biased region" description="Acidic residues" evidence="1">
    <location>
        <begin position="270"/>
        <end position="285"/>
    </location>
</feature>
<evidence type="ECO:0000313" key="3">
    <source>
        <dbReference type="Proteomes" id="UP000266234"/>
    </source>
</evidence>
<dbReference type="AlphaFoldDB" id="A0A395SA37"/>
<dbReference type="EMBL" id="PXOG01000188">
    <property type="protein sequence ID" value="RGP68939.1"/>
    <property type="molecule type" value="Genomic_DNA"/>
</dbReference>
<protein>
    <submittedName>
        <fullName evidence="2">Uncharacterized protein</fullName>
    </submittedName>
</protein>
<evidence type="ECO:0000256" key="1">
    <source>
        <dbReference type="SAM" id="MobiDB-lite"/>
    </source>
</evidence>
<organism evidence="2 3">
    <name type="scientific">Fusarium longipes</name>
    <dbReference type="NCBI Taxonomy" id="694270"/>
    <lineage>
        <taxon>Eukaryota</taxon>
        <taxon>Fungi</taxon>
        <taxon>Dikarya</taxon>
        <taxon>Ascomycota</taxon>
        <taxon>Pezizomycotina</taxon>
        <taxon>Sordariomycetes</taxon>
        <taxon>Hypocreomycetidae</taxon>
        <taxon>Hypocreales</taxon>
        <taxon>Nectriaceae</taxon>
        <taxon>Fusarium</taxon>
    </lineage>
</organism>